<protein>
    <submittedName>
        <fullName evidence="1">Unplaced genomic scaffold SPHSTscaffold_134, whole genome shotgun sequence</fullName>
    </submittedName>
</protein>
<dbReference type="Proteomes" id="UP000054279">
    <property type="component" value="Unassembled WGS sequence"/>
</dbReference>
<evidence type="ECO:0000313" key="2">
    <source>
        <dbReference type="Proteomes" id="UP000054279"/>
    </source>
</evidence>
<organism evidence="1 2">
    <name type="scientific">Sphaerobolus stellatus (strain SS14)</name>
    <dbReference type="NCBI Taxonomy" id="990650"/>
    <lineage>
        <taxon>Eukaryota</taxon>
        <taxon>Fungi</taxon>
        <taxon>Dikarya</taxon>
        <taxon>Basidiomycota</taxon>
        <taxon>Agaricomycotina</taxon>
        <taxon>Agaricomycetes</taxon>
        <taxon>Phallomycetidae</taxon>
        <taxon>Geastrales</taxon>
        <taxon>Sphaerobolaceae</taxon>
        <taxon>Sphaerobolus</taxon>
    </lineage>
</organism>
<name>A0A0C9V8Q3_SPHS4</name>
<reference evidence="1 2" key="1">
    <citation type="submission" date="2014-06" db="EMBL/GenBank/DDBJ databases">
        <title>Evolutionary Origins and Diversification of the Mycorrhizal Mutualists.</title>
        <authorList>
            <consortium name="DOE Joint Genome Institute"/>
            <consortium name="Mycorrhizal Genomics Consortium"/>
            <person name="Kohler A."/>
            <person name="Kuo A."/>
            <person name="Nagy L.G."/>
            <person name="Floudas D."/>
            <person name="Copeland A."/>
            <person name="Barry K.W."/>
            <person name="Cichocki N."/>
            <person name="Veneault-Fourrey C."/>
            <person name="LaButti K."/>
            <person name="Lindquist E.A."/>
            <person name="Lipzen A."/>
            <person name="Lundell T."/>
            <person name="Morin E."/>
            <person name="Murat C."/>
            <person name="Riley R."/>
            <person name="Ohm R."/>
            <person name="Sun H."/>
            <person name="Tunlid A."/>
            <person name="Henrissat B."/>
            <person name="Grigoriev I.V."/>
            <person name="Hibbett D.S."/>
            <person name="Martin F."/>
        </authorList>
    </citation>
    <scope>NUCLEOTIDE SEQUENCE [LARGE SCALE GENOMIC DNA]</scope>
    <source>
        <strain evidence="1 2">SS14</strain>
    </source>
</reference>
<keyword evidence="2" id="KW-1185">Reference proteome</keyword>
<dbReference type="OrthoDB" id="3362494at2759"/>
<feature type="non-terminal residue" evidence="1">
    <location>
        <position position="1"/>
    </location>
</feature>
<evidence type="ECO:0000313" key="1">
    <source>
        <dbReference type="EMBL" id="KIJ33711.1"/>
    </source>
</evidence>
<sequence length="187" mass="21387">AARQRTTSAGPAAQHEGLDIQTLPDGSFLPFAWPVKQEPGEEPVKLKSYGYLSYQCDVTLGIEEVSCLVDVMAKELSERALDISRTRFHRLIDTFLATCPSYLHQTNSSVDMKWREEARFAGPHELSMTLRWGLAHIVRIYGGQETRGNLAWEHYLRWRESEQGVCGTTYTHKTERRLQRFCGCMYG</sequence>
<accession>A0A0C9V8Q3</accession>
<dbReference type="EMBL" id="KN837209">
    <property type="protein sequence ID" value="KIJ33711.1"/>
    <property type="molecule type" value="Genomic_DNA"/>
</dbReference>
<proteinExistence type="predicted"/>
<dbReference type="HOGENOM" id="CLU_1235717_0_0_1"/>
<gene>
    <name evidence="1" type="ORF">M422DRAFT_264328</name>
</gene>
<dbReference type="AlphaFoldDB" id="A0A0C9V8Q3"/>